<dbReference type="Gene3D" id="3.30.9.10">
    <property type="entry name" value="D-Amino Acid Oxidase, subunit A, domain 2"/>
    <property type="match status" value="1"/>
</dbReference>
<dbReference type="GO" id="GO:0008718">
    <property type="term" value="F:D-amino-acid dehydrogenase activity"/>
    <property type="evidence" value="ECO:0007669"/>
    <property type="project" value="TreeGrafter"/>
</dbReference>
<evidence type="ECO:0000313" key="4">
    <source>
        <dbReference type="Proteomes" id="UP000481033"/>
    </source>
</evidence>
<dbReference type="EMBL" id="QXHD01000003">
    <property type="protein sequence ID" value="NEZ54472.1"/>
    <property type="molecule type" value="Genomic_DNA"/>
</dbReference>
<dbReference type="AlphaFoldDB" id="A0A6M0RFD4"/>
<feature type="domain" description="FAD dependent oxidoreductase" evidence="2">
    <location>
        <begin position="3"/>
        <end position="402"/>
    </location>
</feature>
<evidence type="ECO:0000313" key="3">
    <source>
        <dbReference type="EMBL" id="NEZ54472.1"/>
    </source>
</evidence>
<dbReference type="InterPro" id="IPR006076">
    <property type="entry name" value="FAD-dep_OxRdtase"/>
</dbReference>
<dbReference type="InterPro" id="IPR036188">
    <property type="entry name" value="FAD/NAD-bd_sf"/>
</dbReference>
<proteinExistence type="inferred from homology"/>
<dbReference type="RefSeq" id="WP_163696100.1">
    <property type="nucleotide sequence ID" value="NZ_QXHD01000003.1"/>
</dbReference>
<dbReference type="SUPFAM" id="SSF51905">
    <property type="entry name" value="FAD/NAD(P)-binding domain"/>
    <property type="match status" value="1"/>
</dbReference>
<comment type="caution">
    <text evidence="3">The sequence shown here is derived from an EMBL/GenBank/DDBJ whole genome shotgun (WGS) entry which is preliminary data.</text>
</comment>
<name>A0A6M0RFD4_9CYAN</name>
<sequence length="419" mass="46002">MEVCVLGAGVVGVTTAWFLHNAGFDVTVIERQPAAALETSFANGGQISVSHAEPWANPGTPEKILKWIGREDAPLLFRLRADVGQWCWGWQFLQECVHSRARHNLIQLLNLGTFSRSALQALRSETGIAYDHLTKGILHFYTSQREFKAAIKSTKIMQDFGCDRQVVTAEDAVRIEPALKTVQDRIVGATYTDADESGDAHRFTQNLAHLCEQRGVKFLWNTQVHLLETLGEKVNGLQISQADGSRATLNPDACVVCLGSYSPQLVKPLGINLKIYPVKGYSATFPVECEDLAYTTSLTDDEYKVVFSRLGNRLRVAGTAELNGYGLALNAARCNAIVDRVMELFPGATNPKLAKFWTGLRPSTPSNVPYIGKTRYSNLFVNTGHGTLGWTHACGSGKAIANIISGKKPEVNFQFTQTL</sequence>
<dbReference type="SUPFAM" id="SSF54373">
    <property type="entry name" value="FAD-linked reductases, C-terminal domain"/>
    <property type="match status" value="1"/>
</dbReference>
<evidence type="ECO:0000259" key="2">
    <source>
        <dbReference type="Pfam" id="PF01266"/>
    </source>
</evidence>
<accession>A0A6M0RFD4</accession>
<evidence type="ECO:0000256" key="1">
    <source>
        <dbReference type="ARBA" id="ARBA00009410"/>
    </source>
</evidence>
<dbReference type="PANTHER" id="PTHR13847:SF280">
    <property type="entry name" value="D-AMINO ACID DEHYDROGENASE"/>
    <property type="match status" value="1"/>
</dbReference>
<reference evidence="3 4" key="1">
    <citation type="journal article" date="2020" name="Microb. Ecol.">
        <title>Ecogenomics of the Marine Benthic Filamentous Cyanobacterium Adonisia.</title>
        <authorList>
            <person name="Walter J.M."/>
            <person name="Coutinho F.H."/>
            <person name="Leomil L."/>
            <person name="Hargreaves P.I."/>
            <person name="Campeao M.E."/>
            <person name="Vieira V.V."/>
            <person name="Silva B.S."/>
            <person name="Fistarol G.O."/>
            <person name="Salomon P.S."/>
            <person name="Sawabe T."/>
            <person name="Mino S."/>
            <person name="Hosokawa M."/>
            <person name="Miyashita H."/>
            <person name="Maruyama F."/>
            <person name="van Verk M.C."/>
            <person name="Dutilh B.E."/>
            <person name="Thompson C.C."/>
            <person name="Thompson F.L."/>
        </authorList>
    </citation>
    <scope>NUCLEOTIDE SEQUENCE [LARGE SCALE GENOMIC DNA]</scope>
    <source>
        <strain evidence="3 4">CCMR0081</strain>
    </source>
</reference>
<dbReference type="GO" id="GO:0005737">
    <property type="term" value="C:cytoplasm"/>
    <property type="evidence" value="ECO:0007669"/>
    <property type="project" value="TreeGrafter"/>
</dbReference>
<dbReference type="Pfam" id="PF01266">
    <property type="entry name" value="DAO"/>
    <property type="match status" value="1"/>
</dbReference>
<dbReference type="NCBIfam" id="NF001933">
    <property type="entry name" value="PRK00711.1"/>
    <property type="match status" value="1"/>
</dbReference>
<dbReference type="GO" id="GO:0005886">
    <property type="term" value="C:plasma membrane"/>
    <property type="evidence" value="ECO:0007669"/>
    <property type="project" value="TreeGrafter"/>
</dbReference>
<protein>
    <submittedName>
        <fullName evidence="3">D-amino acid dehydrogenase</fullName>
    </submittedName>
</protein>
<dbReference type="PANTHER" id="PTHR13847">
    <property type="entry name" value="SARCOSINE DEHYDROGENASE-RELATED"/>
    <property type="match status" value="1"/>
</dbReference>
<keyword evidence="4" id="KW-1185">Reference proteome</keyword>
<organism evidence="3 4">
    <name type="scientific">Adonisia turfae CCMR0081</name>
    <dbReference type="NCBI Taxonomy" id="2292702"/>
    <lineage>
        <taxon>Bacteria</taxon>
        <taxon>Bacillati</taxon>
        <taxon>Cyanobacteriota</taxon>
        <taxon>Adonisia</taxon>
        <taxon>Adonisia turfae</taxon>
    </lineage>
</organism>
<dbReference type="GO" id="GO:0055130">
    <property type="term" value="P:D-alanine catabolic process"/>
    <property type="evidence" value="ECO:0007669"/>
    <property type="project" value="TreeGrafter"/>
</dbReference>
<dbReference type="Proteomes" id="UP000481033">
    <property type="component" value="Unassembled WGS sequence"/>
</dbReference>
<dbReference type="Gene3D" id="3.50.50.60">
    <property type="entry name" value="FAD/NAD(P)-binding domain"/>
    <property type="match status" value="2"/>
</dbReference>
<gene>
    <name evidence="3" type="ORF">DXZ20_01940</name>
</gene>
<comment type="similarity">
    <text evidence="1">Belongs to the DadA oxidoreductase family.</text>
</comment>